<feature type="compositionally biased region" description="Basic residues" evidence="1">
    <location>
        <begin position="34"/>
        <end position="44"/>
    </location>
</feature>
<dbReference type="Proteomes" id="UP001632037">
    <property type="component" value="Unassembled WGS sequence"/>
</dbReference>
<evidence type="ECO:0000256" key="1">
    <source>
        <dbReference type="SAM" id="MobiDB-lite"/>
    </source>
</evidence>
<keyword evidence="3" id="KW-1185">Reference proteome</keyword>
<dbReference type="AlphaFoldDB" id="A0ABD3FGR2"/>
<proteinExistence type="predicted"/>
<protein>
    <submittedName>
        <fullName evidence="2">Uncharacterized protein</fullName>
    </submittedName>
</protein>
<organism evidence="2 3">
    <name type="scientific">Phytophthora oleae</name>
    <dbReference type="NCBI Taxonomy" id="2107226"/>
    <lineage>
        <taxon>Eukaryota</taxon>
        <taxon>Sar</taxon>
        <taxon>Stramenopiles</taxon>
        <taxon>Oomycota</taxon>
        <taxon>Peronosporomycetes</taxon>
        <taxon>Peronosporales</taxon>
        <taxon>Peronosporaceae</taxon>
        <taxon>Phytophthora</taxon>
    </lineage>
</organism>
<evidence type="ECO:0000313" key="2">
    <source>
        <dbReference type="EMBL" id="KAL3665077.1"/>
    </source>
</evidence>
<reference evidence="2 3" key="1">
    <citation type="submission" date="2024-09" db="EMBL/GenBank/DDBJ databases">
        <title>Genome sequencing and assembly of Phytophthora oleae, isolate VK10A, causative agent of rot of olive drupes.</title>
        <authorList>
            <person name="Conti Taguali S."/>
            <person name="Riolo M."/>
            <person name="La Spada F."/>
            <person name="Cacciola S.O."/>
            <person name="Dionisio G."/>
        </authorList>
    </citation>
    <scope>NUCLEOTIDE SEQUENCE [LARGE SCALE GENOMIC DNA]</scope>
    <source>
        <strain evidence="2 3">VK10A</strain>
    </source>
</reference>
<dbReference type="EMBL" id="JBIMZQ010000021">
    <property type="protein sequence ID" value="KAL3665077.1"/>
    <property type="molecule type" value="Genomic_DNA"/>
</dbReference>
<feature type="compositionally biased region" description="Low complexity" evidence="1">
    <location>
        <begin position="19"/>
        <end position="33"/>
    </location>
</feature>
<gene>
    <name evidence="2" type="ORF">V7S43_009710</name>
</gene>
<evidence type="ECO:0000313" key="3">
    <source>
        <dbReference type="Proteomes" id="UP001632037"/>
    </source>
</evidence>
<sequence length="109" mass="12160">MLSLFYFVVGGDVRLRKATSSSKLDSSTSSTGSRSHHSGFRQRQRLVVVPPPPPSVASSPFAAFVLPCRKPRRRQVFRSVRRSALLETKGERKRRSNGNEECVSVAIRC</sequence>
<name>A0ABD3FGR2_9STRA</name>
<accession>A0ABD3FGR2</accession>
<feature type="region of interest" description="Disordered" evidence="1">
    <location>
        <begin position="18"/>
        <end position="44"/>
    </location>
</feature>
<comment type="caution">
    <text evidence="2">The sequence shown here is derived from an EMBL/GenBank/DDBJ whole genome shotgun (WGS) entry which is preliminary data.</text>
</comment>